<sequence length="151" mass="17771">MEKINNKVDHLFREIRKVVIYNAKDYSFSEHYRGEEINAEPVLSFNNIIPDDFERDIKMSHHKGFISWHISYRFQINATDVVHRAVLYRLLNKREFALEFYSNEEKTTIGNDLHPMMIEVEDEIKEDGSGTDAYIISVYGDSITSPMVHKI</sequence>
<proteinExistence type="predicted"/>
<organism evidence="1 2">
    <name type="scientific">Bergeyella zoohelcum</name>
    <dbReference type="NCBI Taxonomy" id="1015"/>
    <lineage>
        <taxon>Bacteria</taxon>
        <taxon>Pseudomonadati</taxon>
        <taxon>Bacteroidota</taxon>
        <taxon>Flavobacteriia</taxon>
        <taxon>Flavobacteriales</taxon>
        <taxon>Weeksellaceae</taxon>
        <taxon>Bergeyella</taxon>
    </lineage>
</organism>
<gene>
    <name evidence="1" type="ORF">NCTC11661_00825</name>
</gene>
<reference evidence="1 2" key="1">
    <citation type="submission" date="2018-06" db="EMBL/GenBank/DDBJ databases">
        <authorList>
            <consortium name="Pathogen Informatics"/>
            <person name="Doyle S."/>
        </authorList>
    </citation>
    <scope>NUCLEOTIDE SEQUENCE [LARGE SCALE GENOMIC DNA]</scope>
    <source>
        <strain evidence="1 2">NCTC11661</strain>
    </source>
</reference>
<protein>
    <submittedName>
        <fullName evidence="1">Uncharacterized protein</fullName>
    </submittedName>
</protein>
<dbReference type="Proteomes" id="UP000255515">
    <property type="component" value="Unassembled WGS sequence"/>
</dbReference>
<dbReference type="EMBL" id="UFTJ01000001">
    <property type="protein sequence ID" value="SSZ47159.1"/>
    <property type="molecule type" value="Genomic_DNA"/>
</dbReference>
<dbReference type="RefSeq" id="WP_002686432.1">
    <property type="nucleotide sequence ID" value="NZ_UFTJ01000001.1"/>
</dbReference>
<accession>A0A376C0A8</accession>
<dbReference type="AlphaFoldDB" id="A0A376C0A8"/>
<evidence type="ECO:0000313" key="1">
    <source>
        <dbReference type="EMBL" id="SSZ47159.1"/>
    </source>
</evidence>
<evidence type="ECO:0000313" key="2">
    <source>
        <dbReference type="Proteomes" id="UP000255515"/>
    </source>
</evidence>
<name>A0A376C0A8_9FLAO</name>